<dbReference type="Gene3D" id="3.30.300.30">
    <property type="match status" value="1"/>
</dbReference>
<dbReference type="Gene3D" id="3.40.50.12780">
    <property type="entry name" value="N-terminal domain of ligase-like"/>
    <property type="match status" value="1"/>
</dbReference>
<dbReference type="Pfam" id="PF00501">
    <property type="entry name" value="AMP-binding"/>
    <property type="match status" value="1"/>
</dbReference>
<dbReference type="OrthoDB" id="9803968at2"/>
<dbReference type="RefSeq" id="WP_091645489.1">
    <property type="nucleotide sequence ID" value="NZ_FOEG01000009.1"/>
</dbReference>
<dbReference type="STRING" id="406100.SAMN04488052_10942"/>
<organism evidence="3 4">
    <name type="scientific">Aquisalimonas asiatica</name>
    <dbReference type="NCBI Taxonomy" id="406100"/>
    <lineage>
        <taxon>Bacteria</taxon>
        <taxon>Pseudomonadati</taxon>
        <taxon>Pseudomonadota</taxon>
        <taxon>Gammaproteobacteria</taxon>
        <taxon>Chromatiales</taxon>
        <taxon>Ectothiorhodospiraceae</taxon>
        <taxon>Aquisalimonas</taxon>
    </lineage>
</organism>
<keyword evidence="4" id="KW-1185">Reference proteome</keyword>
<evidence type="ECO:0000259" key="2">
    <source>
        <dbReference type="Pfam" id="PF13193"/>
    </source>
</evidence>
<feature type="domain" description="AMP-binding enzyme C-terminal" evidence="2">
    <location>
        <begin position="437"/>
        <end position="512"/>
    </location>
</feature>
<dbReference type="InterPro" id="IPR000873">
    <property type="entry name" value="AMP-dep_synth/lig_dom"/>
</dbReference>
<dbReference type="InterPro" id="IPR025110">
    <property type="entry name" value="AMP-bd_C"/>
</dbReference>
<dbReference type="Proteomes" id="UP000199657">
    <property type="component" value="Unassembled WGS sequence"/>
</dbReference>
<keyword evidence="3" id="KW-0436">Ligase</keyword>
<gene>
    <name evidence="3" type="ORF">SAMN04488052_10942</name>
</gene>
<dbReference type="PROSITE" id="PS00455">
    <property type="entry name" value="AMP_BINDING"/>
    <property type="match status" value="1"/>
</dbReference>
<evidence type="ECO:0000313" key="3">
    <source>
        <dbReference type="EMBL" id="SEP09029.1"/>
    </source>
</evidence>
<evidence type="ECO:0000259" key="1">
    <source>
        <dbReference type="Pfam" id="PF00501"/>
    </source>
</evidence>
<dbReference type="AlphaFoldDB" id="A0A1H8V0U5"/>
<dbReference type="EMBL" id="FOEG01000009">
    <property type="protein sequence ID" value="SEP09029.1"/>
    <property type="molecule type" value="Genomic_DNA"/>
</dbReference>
<feature type="domain" description="AMP-dependent synthetase/ligase" evidence="1">
    <location>
        <begin position="37"/>
        <end position="387"/>
    </location>
</feature>
<dbReference type="PANTHER" id="PTHR43767">
    <property type="entry name" value="LONG-CHAIN-FATTY-ACID--COA LIGASE"/>
    <property type="match status" value="1"/>
</dbReference>
<reference evidence="3 4" key="1">
    <citation type="submission" date="2016-10" db="EMBL/GenBank/DDBJ databases">
        <authorList>
            <person name="de Groot N.N."/>
        </authorList>
    </citation>
    <scope>NUCLEOTIDE SEQUENCE [LARGE SCALE GENOMIC DNA]</scope>
    <source>
        <strain evidence="3 4">CGMCC 1.6291</strain>
    </source>
</reference>
<accession>A0A1H8V0U5</accession>
<dbReference type="PANTHER" id="PTHR43767:SF1">
    <property type="entry name" value="NONRIBOSOMAL PEPTIDE SYNTHASE PES1 (EUROFUNG)-RELATED"/>
    <property type="match status" value="1"/>
</dbReference>
<sequence length="533" mass="57428">MWATPVVPEIAREHHYGDRVVHCFRERPDHLNRLLPEALARVPDNDALVHGDRRLTYRALDEQVGKVAAGLAACGVGAGDRVALILGNRIEFVVLVLATWRLGAVAVPLNTRDSRSGYEHALGDSGALVLVHEPDVRERLPDNAALPGLAHRICTTAFDRLLQHGGRREPAAVAEEDVAAILYTSGTTGRPKGAMLTHLGIIHSLMHFTVCMGLEPGERSLITVPLSHVTGLVALMGTCLHAAGTLIIQSEFKARAFLELAARERMTHTVLVPAMYNLCLLDPAFDRFDLSAWRIGGYGGAPMPEVTIGKLAERLPDLQLMNAYGATETSSPVTMMPPAETGVRGDSIGVALPCARVAIMDDDGREVARGQPGELWVAGPMVVPGYWNNREATAREFTGGFWRSGDIGSMDADGFVYVFDRKKDMINRGGYKVFTTEVENVMLAHPGVAEVAVIGTPCPVLGERVHAFVVPTGSGLDESALLDHCAAELSDYKVPEGVILRQEPLPRNPNGKVLKRALRDAFAAQRSGGHGTG</sequence>
<protein>
    <submittedName>
        <fullName evidence="3">O-succinylbenzoic acid--CoA ligase</fullName>
    </submittedName>
</protein>
<dbReference type="InterPro" id="IPR020845">
    <property type="entry name" value="AMP-binding_CS"/>
</dbReference>
<dbReference type="InterPro" id="IPR050237">
    <property type="entry name" value="ATP-dep_AMP-bd_enzyme"/>
</dbReference>
<name>A0A1H8V0U5_9GAMM</name>
<dbReference type="InterPro" id="IPR042099">
    <property type="entry name" value="ANL_N_sf"/>
</dbReference>
<evidence type="ECO:0000313" key="4">
    <source>
        <dbReference type="Proteomes" id="UP000199657"/>
    </source>
</evidence>
<proteinExistence type="predicted"/>
<dbReference type="Pfam" id="PF13193">
    <property type="entry name" value="AMP-binding_C"/>
    <property type="match status" value="1"/>
</dbReference>
<dbReference type="SUPFAM" id="SSF56801">
    <property type="entry name" value="Acetyl-CoA synthetase-like"/>
    <property type="match status" value="1"/>
</dbReference>
<dbReference type="InterPro" id="IPR045851">
    <property type="entry name" value="AMP-bd_C_sf"/>
</dbReference>
<dbReference type="GO" id="GO:0016878">
    <property type="term" value="F:acid-thiol ligase activity"/>
    <property type="evidence" value="ECO:0007669"/>
    <property type="project" value="UniProtKB-ARBA"/>
</dbReference>